<gene>
    <name evidence="2" type="ORF">TrVE_jg13716</name>
</gene>
<dbReference type="Gene3D" id="3.40.50.1980">
    <property type="entry name" value="Nitrogenase molybdenum iron protein domain"/>
    <property type="match status" value="2"/>
</dbReference>
<keyword evidence="3" id="KW-1185">Reference proteome</keyword>
<sequence length="324" mass="35316">MSLRPAGGLRIASLLPSATEIVSSLSLSSSLCGVTHECDLLPTPPPPTLTSTTMQNPHTMTQLQIHEEVWNSVKNGYSLYALDASQVSKASPNVILTQALCEVCALPSSSLSPSLISTVPKVISLEPTTLDDVMKTIEAVAEACEEYDDEVIERARKVVEGLKGDLDVIKKTVEKLGGGRRPKVAFLEWNDPVFTGGHWVPEMMEIAGGDYTMCEKGDRSIEWSKERVIEYDPDVIVSGPCGFDVDRAEADTKKFIRKNSWFAELRAVRNGRLYVADGNSFFARPGPRLVQGTGILAACLYGEKVAEGLGERLCPSKGFRRLVI</sequence>
<dbReference type="PROSITE" id="PS50983">
    <property type="entry name" value="FE_B12_PBP"/>
    <property type="match status" value="1"/>
</dbReference>
<feature type="domain" description="Fe/B12 periplasmic-binding" evidence="1">
    <location>
        <begin position="10"/>
        <end position="304"/>
    </location>
</feature>
<evidence type="ECO:0000313" key="3">
    <source>
        <dbReference type="Proteomes" id="UP001165160"/>
    </source>
</evidence>
<dbReference type="PANTHER" id="PTHR42860">
    <property type="entry name" value="VITAMIN B12-BINDING PROTEIN"/>
    <property type="match status" value="1"/>
</dbReference>
<proteinExistence type="predicted"/>
<accession>A0A9W7BLR3</accession>
<evidence type="ECO:0000313" key="2">
    <source>
        <dbReference type="EMBL" id="GMH88943.1"/>
    </source>
</evidence>
<dbReference type="SUPFAM" id="SSF53807">
    <property type="entry name" value="Helical backbone' metal receptor"/>
    <property type="match status" value="1"/>
</dbReference>
<dbReference type="EMBL" id="BRXX01000088">
    <property type="protein sequence ID" value="GMH88943.1"/>
    <property type="molecule type" value="Genomic_DNA"/>
</dbReference>
<protein>
    <recommendedName>
        <fullName evidence="1">Fe/B12 periplasmic-binding domain-containing protein</fullName>
    </recommendedName>
</protein>
<evidence type="ECO:0000259" key="1">
    <source>
        <dbReference type="PROSITE" id="PS50983"/>
    </source>
</evidence>
<dbReference type="InterPro" id="IPR002491">
    <property type="entry name" value="ABC_transptr_periplasmic_BD"/>
</dbReference>
<organism evidence="2 3">
    <name type="scientific">Triparma verrucosa</name>
    <dbReference type="NCBI Taxonomy" id="1606542"/>
    <lineage>
        <taxon>Eukaryota</taxon>
        <taxon>Sar</taxon>
        <taxon>Stramenopiles</taxon>
        <taxon>Ochrophyta</taxon>
        <taxon>Bolidophyceae</taxon>
        <taxon>Parmales</taxon>
        <taxon>Triparmaceae</taxon>
        <taxon>Triparma</taxon>
    </lineage>
</organism>
<name>A0A9W7BLR3_9STRA</name>
<dbReference type="PANTHER" id="PTHR42860:SF1">
    <property type="entry name" value="VITAMIN B12-BINDING PROTEIN"/>
    <property type="match status" value="1"/>
</dbReference>
<dbReference type="InterPro" id="IPR051030">
    <property type="entry name" value="Vitamin_B12-ABC_binding"/>
</dbReference>
<dbReference type="AlphaFoldDB" id="A0A9W7BLR3"/>
<dbReference type="Pfam" id="PF01497">
    <property type="entry name" value="Peripla_BP_2"/>
    <property type="match status" value="1"/>
</dbReference>
<dbReference type="Proteomes" id="UP001165160">
    <property type="component" value="Unassembled WGS sequence"/>
</dbReference>
<reference evidence="3" key="1">
    <citation type="journal article" date="2023" name="Commun. Biol.">
        <title>Genome analysis of Parmales, the sister group of diatoms, reveals the evolutionary specialization of diatoms from phago-mixotrophs to photoautotrophs.</title>
        <authorList>
            <person name="Ban H."/>
            <person name="Sato S."/>
            <person name="Yoshikawa S."/>
            <person name="Yamada K."/>
            <person name="Nakamura Y."/>
            <person name="Ichinomiya M."/>
            <person name="Sato N."/>
            <person name="Blanc-Mathieu R."/>
            <person name="Endo H."/>
            <person name="Kuwata A."/>
            <person name="Ogata H."/>
        </authorList>
    </citation>
    <scope>NUCLEOTIDE SEQUENCE [LARGE SCALE GENOMIC DNA]</scope>
    <source>
        <strain evidence="3">NIES 3699</strain>
    </source>
</reference>
<comment type="caution">
    <text evidence="2">The sequence shown here is derived from an EMBL/GenBank/DDBJ whole genome shotgun (WGS) entry which is preliminary data.</text>
</comment>